<dbReference type="PANTHER" id="PTHR35345">
    <property type="entry name" value="TELOMERE REPEATS-BINDING BOUQUET FORMATION PROTEIN 2"/>
    <property type="match status" value="1"/>
</dbReference>
<comment type="caution">
    <text evidence="2">The sequence shown here is derived from an EMBL/GenBank/DDBJ whole genome shotgun (WGS) entry which is preliminary data.</text>
</comment>
<proteinExistence type="predicted"/>
<feature type="compositionally biased region" description="Basic and acidic residues" evidence="1">
    <location>
        <begin position="121"/>
        <end position="132"/>
    </location>
</feature>
<name>A0ABD3VWZ8_SINWO</name>
<keyword evidence="3" id="KW-1185">Reference proteome</keyword>
<evidence type="ECO:0000256" key="1">
    <source>
        <dbReference type="SAM" id="MobiDB-lite"/>
    </source>
</evidence>
<gene>
    <name evidence="2" type="ORF">ACJMK2_043444</name>
</gene>
<feature type="region of interest" description="Disordered" evidence="1">
    <location>
        <begin position="120"/>
        <end position="161"/>
    </location>
</feature>
<evidence type="ECO:0000313" key="2">
    <source>
        <dbReference type="EMBL" id="KAL3866112.1"/>
    </source>
</evidence>
<dbReference type="EMBL" id="JBJQND010000009">
    <property type="protein sequence ID" value="KAL3866112.1"/>
    <property type="molecule type" value="Genomic_DNA"/>
</dbReference>
<dbReference type="Pfam" id="PF15101">
    <property type="entry name" value="TERB2"/>
    <property type="match status" value="1"/>
</dbReference>
<feature type="compositionally biased region" description="Polar residues" evidence="1">
    <location>
        <begin position="134"/>
        <end position="146"/>
    </location>
</feature>
<dbReference type="InterPro" id="IPR028065">
    <property type="entry name" value="TERB2"/>
</dbReference>
<dbReference type="Proteomes" id="UP001634394">
    <property type="component" value="Unassembled WGS sequence"/>
</dbReference>
<feature type="compositionally biased region" description="Basic and acidic residues" evidence="1">
    <location>
        <begin position="147"/>
        <end position="161"/>
    </location>
</feature>
<reference evidence="2 3" key="1">
    <citation type="submission" date="2024-11" db="EMBL/GenBank/DDBJ databases">
        <title>Chromosome-level genome assembly of the freshwater bivalve Anodonta woodiana.</title>
        <authorList>
            <person name="Chen X."/>
        </authorList>
    </citation>
    <scope>NUCLEOTIDE SEQUENCE [LARGE SCALE GENOMIC DNA]</scope>
    <source>
        <strain evidence="2">MN2024</strain>
        <tissue evidence="2">Gills</tissue>
    </source>
</reference>
<evidence type="ECO:0000313" key="3">
    <source>
        <dbReference type="Proteomes" id="UP001634394"/>
    </source>
</evidence>
<dbReference type="AlphaFoldDB" id="A0ABD3VWZ8"/>
<dbReference type="PANTHER" id="PTHR35345:SF1">
    <property type="entry name" value="TELOMERE REPEATS-BINDING BOUQUET FORMATION PROTEIN 2"/>
    <property type="match status" value="1"/>
</dbReference>
<accession>A0ABD3VWZ8</accession>
<organism evidence="2 3">
    <name type="scientific">Sinanodonta woodiana</name>
    <name type="common">Chinese pond mussel</name>
    <name type="synonym">Anodonta woodiana</name>
    <dbReference type="NCBI Taxonomy" id="1069815"/>
    <lineage>
        <taxon>Eukaryota</taxon>
        <taxon>Metazoa</taxon>
        <taxon>Spiralia</taxon>
        <taxon>Lophotrochozoa</taxon>
        <taxon>Mollusca</taxon>
        <taxon>Bivalvia</taxon>
        <taxon>Autobranchia</taxon>
        <taxon>Heteroconchia</taxon>
        <taxon>Palaeoheterodonta</taxon>
        <taxon>Unionida</taxon>
        <taxon>Unionoidea</taxon>
        <taxon>Unionidae</taxon>
        <taxon>Unioninae</taxon>
        <taxon>Sinanodonta</taxon>
    </lineage>
</organism>
<protein>
    <submittedName>
        <fullName evidence="2">Uncharacterized protein</fullName>
    </submittedName>
</protein>
<sequence length="199" mass="22476">MGTNRKMFEGLTAWFSASVSKSKKKIWSDGGGQVADFDSAMFVFSQDAQADDTKEIFECEAYLDEHLAVFHPNFINQCWKIGDVKAVAVGKYFLPPQDIQQLVKKQMTFEWEIDGNMSDSSADKVTKSEKRGLVTQSQKVTASENRTANKEKSPASLHGKEANEVWKIEDLPKITGRLDDFIPGERGCEIFHKKRKMTN</sequence>